<proteinExistence type="inferred from homology"/>
<evidence type="ECO:0000313" key="5">
    <source>
        <dbReference type="Ensembl" id="ENSPKIP00000017248.1"/>
    </source>
</evidence>
<dbReference type="GO" id="GO:0005930">
    <property type="term" value="C:axoneme"/>
    <property type="evidence" value="ECO:0007669"/>
    <property type="project" value="UniProtKB-SubCell"/>
</dbReference>
<dbReference type="Ensembl" id="ENSPKIT00000041757.1">
    <property type="protein sequence ID" value="ENSPKIP00000017248.1"/>
    <property type="gene ID" value="ENSPKIG00000003234.1"/>
</dbReference>
<dbReference type="GO" id="GO:0060294">
    <property type="term" value="P:cilium movement involved in cell motility"/>
    <property type="evidence" value="ECO:0007669"/>
    <property type="project" value="UniProtKB-UniRule"/>
</dbReference>
<feature type="region of interest" description="Disordered" evidence="4">
    <location>
        <begin position="98"/>
        <end position="118"/>
    </location>
</feature>
<dbReference type="GO" id="GO:0015630">
    <property type="term" value="C:microtubule cytoskeleton"/>
    <property type="evidence" value="ECO:0007669"/>
    <property type="project" value="UniProtKB-UniRule"/>
</dbReference>
<dbReference type="PRINTS" id="PR00511">
    <property type="entry name" value="TEKTIN"/>
</dbReference>
<comment type="subcellular location">
    <subcellularLocation>
        <location evidence="3">Cytoplasm</location>
        <location evidence="3">Cytoskeleton</location>
        <location evidence="3">Cilium axoneme</location>
    </subcellularLocation>
</comment>
<comment type="similarity">
    <text evidence="1 3">Belongs to the tektin family.</text>
</comment>
<evidence type="ECO:0000256" key="4">
    <source>
        <dbReference type="SAM" id="MobiDB-lite"/>
    </source>
</evidence>
<dbReference type="GO" id="GO:0060271">
    <property type="term" value="P:cilium assembly"/>
    <property type="evidence" value="ECO:0007669"/>
    <property type="project" value="UniProtKB-UniRule"/>
</dbReference>
<dbReference type="Pfam" id="PF03148">
    <property type="entry name" value="Tektin"/>
    <property type="match status" value="2"/>
</dbReference>
<sequence length="433" mass="49387">MSVLRITSYFYICRRTVAMLKLGKRSLIKKHVQSVRYKPISLLKGLVCLVSRGIAVGMAALNGKPGQRCSVAEWESSNRLMSNTAAQSRLASQRIRQEGRALRDETANKTQWDKSDSSRRLSERIQEVSNWKGRLESCAQDVDQEIKVLTKIKEEAEQALSATVVPLEVSTECLTIRERRRGRELLIDPVEAELRKEVEVIGRAQRSLQQRIKKAFQRLWSTTPQQWEQFSRYNVSRAEKEMLASLQLREDIILTIAQVQNELQAQYISTNFALRKQAHHLQQAYDGLLWQQKTTKEEIAELERDICGLEEDLRAKEAPLKLVHTRLENRTMRPGVDLCQDQVQCGLLDEAKQLDGTVTSLKQKLSQAQHSLQILKQHEACMEEDLSCKSDALSLEQQSLETRKHLANVSRDQLASGTVTSLTKSTRDGELQP</sequence>
<keyword evidence="3" id="KW-0969">Cilium</keyword>
<keyword evidence="3" id="KW-0282">Flagellum</keyword>
<dbReference type="GeneTree" id="ENSGT00950000182894"/>
<organism evidence="5 6">
    <name type="scientific">Paramormyrops kingsleyae</name>
    <dbReference type="NCBI Taxonomy" id="1676925"/>
    <lineage>
        <taxon>Eukaryota</taxon>
        <taxon>Metazoa</taxon>
        <taxon>Chordata</taxon>
        <taxon>Craniata</taxon>
        <taxon>Vertebrata</taxon>
        <taxon>Euteleostomi</taxon>
        <taxon>Actinopterygii</taxon>
        <taxon>Neopterygii</taxon>
        <taxon>Teleostei</taxon>
        <taxon>Osteoglossocephala</taxon>
        <taxon>Osteoglossomorpha</taxon>
        <taxon>Osteoglossiformes</taxon>
        <taxon>Mormyridae</taxon>
        <taxon>Paramormyrops</taxon>
    </lineage>
</organism>
<evidence type="ECO:0000313" key="6">
    <source>
        <dbReference type="Proteomes" id="UP000261540"/>
    </source>
</evidence>
<dbReference type="InterPro" id="IPR000435">
    <property type="entry name" value="Tektins"/>
</dbReference>
<evidence type="ECO:0000256" key="2">
    <source>
        <dbReference type="ARBA" id="ARBA00022490"/>
    </source>
</evidence>
<name>A0A3B3RFY4_9TELE</name>
<reference evidence="5" key="1">
    <citation type="submission" date="2025-08" db="UniProtKB">
        <authorList>
            <consortium name="Ensembl"/>
        </authorList>
    </citation>
    <scope>IDENTIFICATION</scope>
</reference>
<keyword evidence="3" id="KW-0966">Cell projection</keyword>
<dbReference type="STRING" id="1676925.ENSPKIP00000017248"/>
<dbReference type="Proteomes" id="UP000261540">
    <property type="component" value="Unplaced"/>
</dbReference>
<dbReference type="InterPro" id="IPR048256">
    <property type="entry name" value="Tektin-like"/>
</dbReference>
<protein>
    <recommendedName>
        <fullName evidence="3">Tektin</fullName>
    </recommendedName>
</protein>
<keyword evidence="2" id="KW-0963">Cytoplasm</keyword>
<accession>A0A3B3RFY4</accession>
<keyword evidence="6" id="KW-1185">Reference proteome</keyword>
<dbReference type="AlphaFoldDB" id="A0A3B3RFY4"/>
<dbReference type="GO" id="GO:0005634">
    <property type="term" value="C:nucleus"/>
    <property type="evidence" value="ECO:0007669"/>
    <property type="project" value="TreeGrafter"/>
</dbReference>
<reference evidence="5" key="2">
    <citation type="submission" date="2025-09" db="UniProtKB">
        <authorList>
            <consortium name="Ensembl"/>
        </authorList>
    </citation>
    <scope>IDENTIFICATION</scope>
</reference>
<evidence type="ECO:0000256" key="3">
    <source>
        <dbReference type="RuleBase" id="RU367040"/>
    </source>
</evidence>
<dbReference type="PANTHER" id="PTHR19960">
    <property type="entry name" value="TEKTIN"/>
    <property type="match status" value="1"/>
</dbReference>
<dbReference type="PANTHER" id="PTHR19960:SF7">
    <property type="entry name" value="TEKTIN"/>
    <property type="match status" value="1"/>
</dbReference>
<evidence type="ECO:0000256" key="1">
    <source>
        <dbReference type="ARBA" id="ARBA00007209"/>
    </source>
</evidence>